<proteinExistence type="predicted"/>
<sequence length="147" mass="16216">MKYLESLDFSVNKLNGNIPPSMLDLSYLVFLNLSHNNFSGLIPMGSPLIYFKNSSYAGNEGLCGIPLSKICPTPVPAATTMASKNVWSYLDVLCGFATGLLGVIGALLFNNQWRIKFYRFAQLTIDNIYVAVAVKLNKMKKRPGESI</sequence>
<gene>
    <name evidence="8" type="ORF">M8C21_019019</name>
</gene>
<comment type="subcellular location">
    <subcellularLocation>
        <location evidence="1">Membrane</location>
        <topology evidence="1">Single-pass type I membrane protein</topology>
    </subcellularLocation>
</comment>
<keyword evidence="2 7" id="KW-0812">Transmembrane</keyword>
<dbReference type="GO" id="GO:0016020">
    <property type="term" value="C:membrane"/>
    <property type="evidence" value="ECO:0007669"/>
    <property type="project" value="UniProtKB-SubCell"/>
</dbReference>
<dbReference type="SUPFAM" id="SSF52058">
    <property type="entry name" value="L domain-like"/>
    <property type="match status" value="1"/>
</dbReference>
<keyword evidence="9" id="KW-1185">Reference proteome</keyword>
<evidence type="ECO:0000313" key="9">
    <source>
        <dbReference type="Proteomes" id="UP001206925"/>
    </source>
</evidence>
<dbReference type="Pfam" id="PF00560">
    <property type="entry name" value="LRR_1"/>
    <property type="match status" value="2"/>
</dbReference>
<keyword evidence="6" id="KW-0325">Glycoprotein</keyword>
<dbReference type="PANTHER" id="PTHR48063:SF112">
    <property type="entry name" value="RECEPTOR LIKE PROTEIN 30-LIKE"/>
    <property type="match status" value="1"/>
</dbReference>
<dbReference type="PANTHER" id="PTHR48063">
    <property type="entry name" value="LRR RECEPTOR-LIKE KINASE"/>
    <property type="match status" value="1"/>
</dbReference>
<protein>
    <submittedName>
        <fullName evidence="8">Uncharacterized protein</fullName>
    </submittedName>
</protein>
<evidence type="ECO:0000256" key="5">
    <source>
        <dbReference type="ARBA" id="ARBA00023136"/>
    </source>
</evidence>
<keyword evidence="5 7" id="KW-0472">Membrane</keyword>
<keyword evidence="4 7" id="KW-1133">Transmembrane helix</keyword>
<evidence type="ECO:0000313" key="8">
    <source>
        <dbReference type="EMBL" id="KAI7726505.1"/>
    </source>
</evidence>
<dbReference type="AlphaFoldDB" id="A0AAD5G2S4"/>
<evidence type="ECO:0000256" key="6">
    <source>
        <dbReference type="ARBA" id="ARBA00023180"/>
    </source>
</evidence>
<dbReference type="InterPro" id="IPR032675">
    <property type="entry name" value="LRR_dom_sf"/>
</dbReference>
<feature type="transmembrane region" description="Helical" evidence="7">
    <location>
        <begin position="86"/>
        <end position="109"/>
    </location>
</feature>
<dbReference type="Proteomes" id="UP001206925">
    <property type="component" value="Unassembled WGS sequence"/>
</dbReference>
<evidence type="ECO:0000256" key="2">
    <source>
        <dbReference type="ARBA" id="ARBA00022692"/>
    </source>
</evidence>
<accession>A0AAD5G2S4</accession>
<organism evidence="8 9">
    <name type="scientific">Ambrosia artemisiifolia</name>
    <name type="common">Common ragweed</name>
    <dbReference type="NCBI Taxonomy" id="4212"/>
    <lineage>
        <taxon>Eukaryota</taxon>
        <taxon>Viridiplantae</taxon>
        <taxon>Streptophyta</taxon>
        <taxon>Embryophyta</taxon>
        <taxon>Tracheophyta</taxon>
        <taxon>Spermatophyta</taxon>
        <taxon>Magnoliopsida</taxon>
        <taxon>eudicotyledons</taxon>
        <taxon>Gunneridae</taxon>
        <taxon>Pentapetalae</taxon>
        <taxon>asterids</taxon>
        <taxon>campanulids</taxon>
        <taxon>Asterales</taxon>
        <taxon>Asteraceae</taxon>
        <taxon>Asteroideae</taxon>
        <taxon>Heliantheae alliance</taxon>
        <taxon>Heliantheae</taxon>
        <taxon>Ambrosia</taxon>
    </lineage>
</organism>
<evidence type="ECO:0000256" key="7">
    <source>
        <dbReference type="SAM" id="Phobius"/>
    </source>
</evidence>
<name>A0AAD5G2S4_AMBAR</name>
<evidence type="ECO:0000256" key="1">
    <source>
        <dbReference type="ARBA" id="ARBA00004479"/>
    </source>
</evidence>
<dbReference type="Gene3D" id="3.80.10.10">
    <property type="entry name" value="Ribonuclease Inhibitor"/>
    <property type="match status" value="1"/>
</dbReference>
<keyword evidence="3" id="KW-0732">Signal</keyword>
<evidence type="ECO:0000256" key="3">
    <source>
        <dbReference type="ARBA" id="ARBA00022729"/>
    </source>
</evidence>
<comment type="caution">
    <text evidence="8">The sequence shown here is derived from an EMBL/GenBank/DDBJ whole genome shotgun (WGS) entry which is preliminary data.</text>
</comment>
<reference evidence="8" key="1">
    <citation type="submission" date="2022-06" db="EMBL/GenBank/DDBJ databases">
        <title>Uncovering the hologenomic basis of an extraordinary plant invasion.</title>
        <authorList>
            <person name="Bieker V.C."/>
            <person name="Martin M.D."/>
            <person name="Gilbert T."/>
            <person name="Hodgins K."/>
            <person name="Battlay P."/>
            <person name="Petersen B."/>
            <person name="Wilson J."/>
        </authorList>
    </citation>
    <scope>NUCLEOTIDE SEQUENCE</scope>
    <source>
        <strain evidence="8">AA19_3_7</strain>
        <tissue evidence="8">Leaf</tissue>
    </source>
</reference>
<evidence type="ECO:0000256" key="4">
    <source>
        <dbReference type="ARBA" id="ARBA00022989"/>
    </source>
</evidence>
<dbReference type="InterPro" id="IPR046956">
    <property type="entry name" value="RLP23-like"/>
</dbReference>
<dbReference type="EMBL" id="JAMZMK010011647">
    <property type="protein sequence ID" value="KAI7726505.1"/>
    <property type="molecule type" value="Genomic_DNA"/>
</dbReference>
<dbReference type="InterPro" id="IPR001611">
    <property type="entry name" value="Leu-rich_rpt"/>
</dbReference>